<sequence length="139" mass="15747">MGILWCTSPTPEDNTKIDYCDFWWNEKPKWEDIVSASMITALGLEFGSLFWVSITFCACCCREFWISTLLTCNALATYSALVTYNFDISDILGTSKSEAQQAYSTRFSYSYYSACFAVFLTALDIFVGVFARKIAHICC</sequence>
<evidence type="ECO:0000313" key="3">
    <source>
        <dbReference type="Proteomes" id="UP000271098"/>
    </source>
</evidence>
<reference evidence="4" key="1">
    <citation type="submission" date="2016-06" db="UniProtKB">
        <authorList>
            <consortium name="WormBaseParasite"/>
        </authorList>
    </citation>
    <scope>IDENTIFICATION</scope>
</reference>
<reference evidence="2 3" key="2">
    <citation type="submission" date="2018-11" db="EMBL/GenBank/DDBJ databases">
        <authorList>
            <consortium name="Pathogen Informatics"/>
        </authorList>
    </citation>
    <scope>NUCLEOTIDE SEQUENCE [LARGE SCALE GENOMIC DNA]</scope>
</reference>
<evidence type="ECO:0000313" key="2">
    <source>
        <dbReference type="EMBL" id="VDN32675.1"/>
    </source>
</evidence>
<feature type="transmembrane region" description="Helical" evidence="1">
    <location>
        <begin position="64"/>
        <end position="86"/>
    </location>
</feature>
<keyword evidence="1" id="KW-1133">Transmembrane helix</keyword>
<keyword evidence="1" id="KW-0812">Transmembrane</keyword>
<feature type="transmembrane region" description="Helical" evidence="1">
    <location>
        <begin position="111"/>
        <end position="131"/>
    </location>
</feature>
<proteinExistence type="predicted"/>
<feature type="transmembrane region" description="Helical" evidence="1">
    <location>
        <begin position="33"/>
        <end position="52"/>
    </location>
</feature>
<protein>
    <submittedName>
        <fullName evidence="2 4">Uncharacterized protein</fullName>
    </submittedName>
</protein>
<name>A0A183ED54_9BILA</name>
<dbReference type="EMBL" id="UYRT01087550">
    <property type="protein sequence ID" value="VDN32675.1"/>
    <property type="molecule type" value="Genomic_DNA"/>
</dbReference>
<evidence type="ECO:0000256" key="1">
    <source>
        <dbReference type="SAM" id="Phobius"/>
    </source>
</evidence>
<dbReference type="WBParaSite" id="GPUH_0001892001-mRNA-1">
    <property type="protein sequence ID" value="GPUH_0001892001-mRNA-1"/>
    <property type="gene ID" value="GPUH_0001892001"/>
</dbReference>
<evidence type="ECO:0000313" key="4">
    <source>
        <dbReference type="WBParaSite" id="GPUH_0001892001-mRNA-1"/>
    </source>
</evidence>
<accession>A0A183ED54</accession>
<keyword evidence="1" id="KW-0472">Membrane</keyword>
<dbReference type="AlphaFoldDB" id="A0A183ED54"/>
<organism evidence="4">
    <name type="scientific">Gongylonema pulchrum</name>
    <dbReference type="NCBI Taxonomy" id="637853"/>
    <lineage>
        <taxon>Eukaryota</taxon>
        <taxon>Metazoa</taxon>
        <taxon>Ecdysozoa</taxon>
        <taxon>Nematoda</taxon>
        <taxon>Chromadorea</taxon>
        <taxon>Rhabditida</taxon>
        <taxon>Spirurina</taxon>
        <taxon>Spiruromorpha</taxon>
        <taxon>Spiruroidea</taxon>
        <taxon>Gongylonematidae</taxon>
        <taxon>Gongylonema</taxon>
    </lineage>
</organism>
<dbReference type="OrthoDB" id="5823731at2759"/>
<gene>
    <name evidence="2" type="ORF">GPUH_LOCUS18896</name>
</gene>
<dbReference type="Proteomes" id="UP000271098">
    <property type="component" value="Unassembled WGS sequence"/>
</dbReference>
<keyword evidence="3" id="KW-1185">Reference proteome</keyword>